<dbReference type="InterPro" id="IPR022033">
    <property type="entry name" value="Rav1p_C"/>
</dbReference>
<dbReference type="EMBL" id="KV426428">
    <property type="protein sequence ID" value="KZV81002.1"/>
    <property type="molecule type" value="Genomic_DNA"/>
</dbReference>
<dbReference type="Gene3D" id="2.130.10.10">
    <property type="entry name" value="YVTN repeat-like/Quinoprotein amine dehydrogenase"/>
    <property type="match status" value="1"/>
</dbReference>
<dbReference type="Pfam" id="PF12234">
    <property type="entry name" value="Rav1p_C"/>
    <property type="match status" value="1"/>
</dbReference>
<name>A0A165BP75_EXIGL</name>
<dbReference type="InterPro" id="IPR015943">
    <property type="entry name" value="WD40/YVTN_repeat-like_dom_sf"/>
</dbReference>
<dbReference type="FunCoup" id="A0A165BP75">
    <property type="interactions" value="112"/>
</dbReference>
<dbReference type="GO" id="GO:0043291">
    <property type="term" value="C:RAVE complex"/>
    <property type="evidence" value="ECO:0007669"/>
    <property type="project" value="TreeGrafter"/>
</dbReference>
<dbReference type="GO" id="GO:0007035">
    <property type="term" value="P:vacuolar acidification"/>
    <property type="evidence" value="ECO:0007669"/>
    <property type="project" value="TreeGrafter"/>
</dbReference>
<sequence>MLKLLAAFPGTPSTRIHHIFHNDKLLAVRALFRDCEPYTNGAQVYGSGTTVVLLDANTLALHKVLAFEDVFPQDAASDITCISVDATRKIVAAGCGSRIALWTPSDIDPQAWRVHSTLGVVDTVTALHCCNGSLAVGTTQGLAYYAVADTDFPTWTKQWAKAIPTPTHVSISPNTLCVASSSNREAFVRVHSAPHARQTQVIRHPLPINSMSWRNSSSSHVLYTTTTDDTLRIFMPVLDSPYHLQLHEALDSDSFGTAGEILVLDPVQLRNLLPPVAEADAAIAKIHGALESKQDLFVRVSGDGIASVRAISNIDHKPPTLLQQYPLITKTSIPALLPLNPQIPPGDARKIVRFIRTPAGHGVAVVREGGGDVWQRTPSSLVRSRRWDGAEVVAVMDAGRQLARFLPSPPRIVLETGASVDLPADIQLTQLFALLSAPGYTSLVGVTSANEVLQIRITPSLAQAPSGPHALSLYSGPARLAMGEREKELKVQLVLPVDPMVAEAPRDVLLSISEEGELAFWTWSDKEGRWIASAGVSTGRKGVRVARCSSMRKTVLVVPSQDDGAGEELTIWDSKVSEFSYGLEYRHVLEPGETVKDLDWTSNASSSILAVGFAHRVLLLCPQRMTYFEQESAWHVVSSIDISSITPYPIADSIWLAGRAFLVGSGAQMLLYGQSESSEEKETLFDLVARQNGPLEDYHPQMLLQCLLWGKVEVVKTIITRLALALEKGEEYQRLPMEEFLKTEHDQAPPQTATSPKQYSFLFNRNDISDDEDDQGFSRALVNRLISRLNTTTLPYLSANEQKHLAVSVQTTLEIEEQRRALDECGLRFLISMRSFYILNAREDSGSESRERLRYRDMVWAFHSESQDLLLAAATQACGGKMLWTDAKAVGLFLWLAPGRLKDQMEVIARNQYMAGDARDPTACCLFYFALGKARLVHGLWKQAAWHKEQSVMLKFLSNDFTNDRWRTAAMKNAYALLGKQRFEYAAAFFLLAGSLKDAVNVLVNQVGDVQLAVAIARVYEGYDEGPVLNWLLSDIVVPLAFREGNRWLGSWAFWMLRRRDLAVRILVNPLDAFARSANLSNVKEIGDPHYDDPSLALMFLQLKSKSLQTAKGSSEISGQTEFNFVLHTASVFKRMGCHVLALDLVQKWHFDRPSVRTPALRTTVSPSDINGTSTATSPATVTPARGSVFAIHPRRMASLSIDMDIPTLPPTRAATPIPEAQESGRSTPAPAEPPPPPQAPENAARQAGLGNLMKTAKQDVAVPEFNMDAFF</sequence>
<dbReference type="AlphaFoldDB" id="A0A165BP75"/>
<dbReference type="PANTHER" id="PTHR13950">
    <property type="entry name" value="RABCONNECTIN-RELATED"/>
    <property type="match status" value="1"/>
</dbReference>
<dbReference type="InParanoid" id="A0A165BP75"/>
<feature type="compositionally biased region" description="Pro residues" evidence="1">
    <location>
        <begin position="1231"/>
        <end position="1240"/>
    </location>
</feature>
<accession>A0A165BP75</accession>
<feature type="region of interest" description="Disordered" evidence="1">
    <location>
        <begin position="1202"/>
        <end position="1256"/>
    </location>
</feature>
<gene>
    <name evidence="3" type="ORF">EXIGLDRAFT_780266</name>
</gene>
<reference evidence="3 4" key="1">
    <citation type="journal article" date="2016" name="Mol. Biol. Evol.">
        <title>Comparative Genomics of Early-Diverging Mushroom-Forming Fungi Provides Insights into the Origins of Lignocellulose Decay Capabilities.</title>
        <authorList>
            <person name="Nagy L.G."/>
            <person name="Riley R."/>
            <person name="Tritt A."/>
            <person name="Adam C."/>
            <person name="Daum C."/>
            <person name="Floudas D."/>
            <person name="Sun H."/>
            <person name="Yadav J.S."/>
            <person name="Pangilinan J."/>
            <person name="Larsson K.H."/>
            <person name="Matsuura K."/>
            <person name="Barry K."/>
            <person name="Labutti K."/>
            <person name="Kuo R."/>
            <person name="Ohm R.A."/>
            <person name="Bhattacharya S.S."/>
            <person name="Shirouzu T."/>
            <person name="Yoshinaga Y."/>
            <person name="Martin F.M."/>
            <person name="Grigoriev I.V."/>
            <person name="Hibbett D.S."/>
        </authorList>
    </citation>
    <scope>NUCLEOTIDE SEQUENCE [LARGE SCALE GENOMIC DNA]</scope>
    <source>
        <strain evidence="3 4">HHB12029</strain>
    </source>
</reference>
<dbReference type="Proteomes" id="UP000077266">
    <property type="component" value="Unassembled WGS sequence"/>
</dbReference>
<dbReference type="InterPro" id="IPR052208">
    <property type="entry name" value="DmX-like/RAVE_component"/>
</dbReference>
<evidence type="ECO:0000256" key="1">
    <source>
        <dbReference type="SAM" id="MobiDB-lite"/>
    </source>
</evidence>
<dbReference type="PANTHER" id="PTHR13950:SF9">
    <property type="entry name" value="RABCONNECTIN-3A"/>
    <property type="match status" value="1"/>
</dbReference>
<keyword evidence="4" id="KW-1185">Reference proteome</keyword>
<organism evidence="3 4">
    <name type="scientific">Exidia glandulosa HHB12029</name>
    <dbReference type="NCBI Taxonomy" id="1314781"/>
    <lineage>
        <taxon>Eukaryota</taxon>
        <taxon>Fungi</taxon>
        <taxon>Dikarya</taxon>
        <taxon>Basidiomycota</taxon>
        <taxon>Agaricomycotina</taxon>
        <taxon>Agaricomycetes</taxon>
        <taxon>Auriculariales</taxon>
        <taxon>Exidiaceae</taxon>
        <taxon>Exidia</taxon>
    </lineage>
</organism>
<feature type="region of interest" description="Disordered" evidence="1">
    <location>
        <begin position="1162"/>
        <end position="1182"/>
    </location>
</feature>
<feature type="domain" description="RAVE complex protein Rav1 C-terminal" evidence="2">
    <location>
        <begin position="524"/>
        <end position="1145"/>
    </location>
</feature>
<dbReference type="STRING" id="1314781.A0A165BP75"/>
<dbReference type="OrthoDB" id="342131at2759"/>
<feature type="compositionally biased region" description="Low complexity" evidence="1">
    <location>
        <begin position="1173"/>
        <end position="1182"/>
    </location>
</feature>
<protein>
    <recommendedName>
        <fullName evidence="2">RAVE complex protein Rav1 C-terminal domain-containing protein</fullName>
    </recommendedName>
</protein>
<dbReference type="SUPFAM" id="SSF50978">
    <property type="entry name" value="WD40 repeat-like"/>
    <property type="match status" value="1"/>
</dbReference>
<evidence type="ECO:0000259" key="2">
    <source>
        <dbReference type="Pfam" id="PF12234"/>
    </source>
</evidence>
<proteinExistence type="predicted"/>
<dbReference type="InterPro" id="IPR036322">
    <property type="entry name" value="WD40_repeat_dom_sf"/>
</dbReference>
<evidence type="ECO:0000313" key="3">
    <source>
        <dbReference type="EMBL" id="KZV81002.1"/>
    </source>
</evidence>
<evidence type="ECO:0000313" key="4">
    <source>
        <dbReference type="Proteomes" id="UP000077266"/>
    </source>
</evidence>
<feature type="compositionally biased region" description="Polar residues" evidence="1">
    <location>
        <begin position="1162"/>
        <end position="1172"/>
    </location>
</feature>